<name>A0A8J1TV42_OWEFU</name>
<dbReference type="Pfam" id="PF00083">
    <property type="entry name" value="Sugar_tr"/>
    <property type="match status" value="1"/>
</dbReference>
<feature type="transmembrane region" description="Helical" evidence="6">
    <location>
        <begin position="408"/>
        <end position="426"/>
    </location>
</feature>
<dbReference type="PANTHER" id="PTHR24064">
    <property type="entry name" value="SOLUTE CARRIER FAMILY 22 MEMBER"/>
    <property type="match status" value="1"/>
</dbReference>
<feature type="transmembrane region" description="Helical" evidence="6">
    <location>
        <begin position="201"/>
        <end position="218"/>
    </location>
</feature>
<dbReference type="OrthoDB" id="3936150at2759"/>
<proteinExistence type="predicted"/>
<feature type="transmembrane region" description="Helical" evidence="6">
    <location>
        <begin position="379"/>
        <end position="396"/>
    </location>
</feature>
<dbReference type="EMBL" id="CAIIXF020000003">
    <property type="protein sequence ID" value="CAH1779481.1"/>
    <property type="molecule type" value="Genomic_DNA"/>
</dbReference>
<keyword evidence="2 6" id="KW-0812">Transmembrane</keyword>
<organism evidence="7 8">
    <name type="scientific">Owenia fusiformis</name>
    <name type="common">Polychaete worm</name>
    <dbReference type="NCBI Taxonomy" id="6347"/>
    <lineage>
        <taxon>Eukaryota</taxon>
        <taxon>Metazoa</taxon>
        <taxon>Spiralia</taxon>
        <taxon>Lophotrochozoa</taxon>
        <taxon>Annelida</taxon>
        <taxon>Polychaeta</taxon>
        <taxon>Sedentaria</taxon>
        <taxon>Canalipalpata</taxon>
        <taxon>Sabellida</taxon>
        <taxon>Oweniida</taxon>
        <taxon>Oweniidae</taxon>
        <taxon>Owenia</taxon>
    </lineage>
</organism>
<comment type="caution">
    <text evidence="7">The sequence shown here is derived from an EMBL/GenBank/DDBJ whole genome shotgun (WGS) entry which is preliminary data.</text>
</comment>
<dbReference type="InterPro" id="IPR036259">
    <property type="entry name" value="MFS_trans_sf"/>
</dbReference>
<dbReference type="InterPro" id="IPR020846">
    <property type="entry name" value="MFS_dom"/>
</dbReference>
<feature type="compositionally biased region" description="Polar residues" evidence="5">
    <location>
        <begin position="597"/>
        <end position="612"/>
    </location>
</feature>
<dbReference type="SUPFAM" id="SSF103473">
    <property type="entry name" value="MFS general substrate transporter"/>
    <property type="match status" value="1"/>
</dbReference>
<gene>
    <name evidence="7" type="ORF">OFUS_LOCUS6286</name>
</gene>
<dbReference type="GO" id="GO:0022857">
    <property type="term" value="F:transmembrane transporter activity"/>
    <property type="evidence" value="ECO:0007669"/>
    <property type="project" value="InterPro"/>
</dbReference>
<reference evidence="7" key="1">
    <citation type="submission" date="2022-03" db="EMBL/GenBank/DDBJ databases">
        <authorList>
            <person name="Martin C."/>
        </authorList>
    </citation>
    <scope>NUCLEOTIDE SEQUENCE</scope>
</reference>
<sequence length="627" mass="70190">MKKFWKKNDSQDDEKKENNVEEDKPIKTYDDFLTQKVGVKLYQFLHLTEFYILLTFGGYQTTFTNFIAASMDHWCNIPELTQRGFNQSLLKHIGIPTENQNSTSYQKCKMYSINYTAYSNDDLLSGQHLVDFRNSNSSLVNCRSGMSYDQSHYISTLMSQYELVCEREVLSTFAASSVMLGFFFGAFVSGQLADRLGRVRTAAVFHLLALATAFGSIWSPNYPLYLVLRAICGMSYLAAYTAYFTSCLEVLDPKTRGMLPLFMAFTQSIASWILPLMAYNLRNHIDLQIVCACLMIPSVIINLLMPESSRWQLASGNVDGAYKTLKKIAWVNGRALSDDCLSILENISKEEIKSKEEKQSSQKATVLDLFKTPRMRKNTLIVFGVWFAAVFGNYVIRLNIGTLIPGSIYLNFFAVFQIAAVAQLPMRYVAFYKVGRRVAFMVLLITSAGFAFLIIGLLATRIQALVAGASIVGYCFAACAFGVVYQYSAEIFPTVARGAGVGGGSSFGRIGGFIAPQVPLLGRVWYGLPYLIMGMIPLLSGISTFFLPETFNKNLPETLEEGELFGTKEYEERFGKAKELKDQDVESKLSNGEAGTEMNNVSNGDLPTKLDSNFTVRDPYYTDVQKY</sequence>
<dbReference type="Gene3D" id="1.20.1250.20">
    <property type="entry name" value="MFS general substrate transporter like domains"/>
    <property type="match status" value="1"/>
</dbReference>
<feature type="transmembrane region" description="Helical" evidence="6">
    <location>
        <begin position="524"/>
        <end position="547"/>
    </location>
</feature>
<evidence type="ECO:0000256" key="5">
    <source>
        <dbReference type="SAM" id="MobiDB-lite"/>
    </source>
</evidence>
<feature type="transmembrane region" description="Helical" evidence="6">
    <location>
        <begin position="465"/>
        <end position="487"/>
    </location>
</feature>
<feature type="region of interest" description="Disordered" evidence="5">
    <location>
        <begin position="1"/>
        <end position="21"/>
    </location>
</feature>
<keyword evidence="3 6" id="KW-1133">Transmembrane helix</keyword>
<keyword evidence="8" id="KW-1185">Reference proteome</keyword>
<dbReference type="PROSITE" id="PS50850">
    <property type="entry name" value="MFS"/>
    <property type="match status" value="1"/>
</dbReference>
<evidence type="ECO:0000313" key="8">
    <source>
        <dbReference type="Proteomes" id="UP000749559"/>
    </source>
</evidence>
<dbReference type="AlphaFoldDB" id="A0A8J1TV42"/>
<dbReference type="GO" id="GO:0016020">
    <property type="term" value="C:membrane"/>
    <property type="evidence" value="ECO:0007669"/>
    <property type="project" value="UniProtKB-SubCell"/>
</dbReference>
<feature type="transmembrane region" description="Helical" evidence="6">
    <location>
        <begin position="438"/>
        <end position="459"/>
    </location>
</feature>
<protein>
    <submittedName>
        <fullName evidence="7">Uncharacterized protein</fullName>
    </submittedName>
</protein>
<evidence type="ECO:0000256" key="4">
    <source>
        <dbReference type="ARBA" id="ARBA00023136"/>
    </source>
</evidence>
<evidence type="ECO:0000256" key="1">
    <source>
        <dbReference type="ARBA" id="ARBA00004141"/>
    </source>
</evidence>
<feature type="region of interest" description="Disordered" evidence="5">
    <location>
        <begin position="581"/>
        <end position="612"/>
    </location>
</feature>
<feature type="transmembrane region" description="Helical" evidence="6">
    <location>
        <begin position="257"/>
        <end position="279"/>
    </location>
</feature>
<evidence type="ECO:0000256" key="2">
    <source>
        <dbReference type="ARBA" id="ARBA00022692"/>
    </source>
</evidence>
<feature type="transmembrane region" description="Helical" evidence="6">
    <location>
        <begin position="224"/>
        <end position="245"/>
    </location>
</feature>
<evidence type="ECO:0000256" key="6">
    <source>
        <dbReference type="SAM" id="Phobius"/>
    </source>
</evidence>
<keyword evidence="4 6" id="KW-0472">Membrane</keyword>
<evidence type="ECO:0000313" key="7">
    <source>
        <dbReference type="EMBL" id="CAH1779481.1"/>
    </source>
</evidence>
<feature type="transmembrane region" description="Helical" evidence="6">
    <location>
        <begin position="169"/>
        <end position="189"/>
    </location>
</feature>
<comment type="subcellular location">
    <subcellularLocation>
        <location evidence="1">Membrane</location>
        <topology evidence="1">Multi-pass membrane protein</topology>
    </subcellularLocation>
</comment>
<accession>A0A8J1TV42</accession>
<evidence type="ECO:0000256" key="3">
    <source>
        <dbReference type="ARBA" id="ARBA00022989"/>
    </source>
</evidence>
<dbReference type="InterPro" id="IPR005828">
    <property type="entry name" value="MFS_sugar_transport-like"/>
</dbReference>
<dbReference type="Proteomes" id="UP000749559">
    <property type="component" value="Unassembled WGS sequence"/>
</dbReference>